<dbReference type="Proteomes" id="UP000239089">
    <property type="component" value="Unassembled WGS sequence"/>
</dbReference>
<accession>A0A2S6MUL0</accession>
<evidence type="ECO:0000313" key="2">
    <source>
        <dbReference type="Proteomes" id="UP000239089"/>
    </source>
</evidence>
<evidence type="ECO:0000313" key="1">
    <source>
        <dbReference type="EMBL" id="PPQ26051.1"/>
    </source>
</evidence>
<evidence type="ECO:0008006" key="3">
    <source>
        <dbReference type="Google" id="ProtNLM"/>
    </source>
</evidence>
<protein>
    <recommendedName>
        <fullName evidence="3">CobQ/CobB/MinD/ParA nucleotide binding domain-containing protein</fullName>
    </recommendedName>
</protein>
<gene>
    <name evidence="1" type="ORF">CCR94_23675</name>
</gene>
<sequence length="229" mass="25525">MCCAPHGRVGVSTTARLLSDYFIASRRGFVGFDADPHEPDYAPRFSGRVRNVDLSSTQGQIAMIDRLLVPDGEAKIVDLWSRSYDRFFTLIQDIGFVEEARGKNIEPVILFHADPSQASPSAAYTLANALPTVETLLTYNEGAAPFGEQLQDRLAVYPPHRRLKIGALDTLVGRALEPVDLSLSYFLLDPPLDMSLVVRAGLKSWLIPIFAQFRAFEMRRALEEATWLL</sequence>
<dbReference type="EMBL" id="NHSJ01000138">
    <property type="protein sequence ID" value="PPQ26051.1"/>
    <property type="molecule type" value="Genomic_DNA"/>
</dbReference>
<keyword evidence="2" id="KW-1185">Reference proteome</keyword>
<comment type="caution">
    <text evidence="1">The sequence shown here is derived from an EMBL/GenBank/DDBJ whole genome shotgun (WGS) entry which is preliminary data.</text>
</comment>
<organism evidence="1 2">
    <name type="scientific">Rhodoblastus sphagnicola</name>
    <dbReference type="NCBI Taxonomy" id="333368"/>
    <lineage>
        <taxon>Bacteria</taxon>
        <taxon>Pseudomonadati</taxon>
        <taxon>Pseudomonadota</taxon>
        <taxon>Alphaproteobacteria</taxon>
        <taxon>Hyphomicrobiales</taxon>
        <taxon>Rhodoblastaceae</taxon>
        <taxon>Rhodoblastus</taxon>
    </lineage>
</organism>
<reference evidence="1 2" key="1">
    <citation type="journal article" date="2018" name="Arch. Microbiol.">
        <title>New insights into the metabolic potential of the phototrophic purple bacterium Rhodopila globiformis DSM 161(T) from its draft genome sequence and evidence for a vanadium-dependent nitrogenase.</title>
        <authorList>
            <person name="Imhoff J.F."/>
            <person name="Rahn T."/>
            <person name="Kunzel S."/>
            <person name="Neulinger S.C."/>
        </authorList>
    </citation>
    <scope>NUCLEOTIDE SEQUENCE [LARGE SCALE GENOMIC DNA]</scope>
    <source>
        <strain evidence="1 2">DSM 16996</strain>
    </source>
</reference>
<name>A0A2S6MUL0_9HYPH</name>
<proteinExistence type="predicted"/>
<dbReference type="OrthoDB" id="8438645at2"/>
<dbReference type="AlphaFoldDB" id="A0A2S6MUL0"/>